<dbReference type="CDD" id="cd02440">
    <property type="entry name" value="AdoMet_MTases"/>
    <property type="match status" value="1"/>
</dbReference>
<dbReference type="PANTHER" id="PTHR43042:SF3">
    <property type="entry name" value="RIBOSOMAL RNA LARGE SUBUNIT METHYLTRANSFERASE YWBD-RELATED"/>
    <property type="match status" value="1"/>
</dbReference>
<organism evidence="5 6">
    <name type="scientific">Chitinophaga terrae</name>
    <name type="common">ex Kim and Jung 2007</name>
    <dbReference type="NCBI Taxonomy" id="408074"/>
    <lineage>
        <taxon>Bacteria</taxon>
        <taxon>Pseudomonadati</taxon>
        <taxon>Bacteroidota</taxon>
        <taxon>Chitinophagia</taxon>
        <taxon>Chitinophagales</taxon>
        <taxon>Chitinophagaceae</taxon>
        <taxon>Chitinophaga</taxon>
    </lineage>
</organism>
<sequence length="328" mass="38140">MLLCLLGNFARNLTPMDAKMQMFENRLTKVFRHISKSARRQHITCYRVYDDDIPEFPFSIEIYEDHAYIAEYSRKHGMDDEAHEAWLDNCLELISKILEIPPSNIWVKQRQRKENRQSQYEKLSAESHILTAHEAGLNFKVNLSDYLDTGLFLDHRITRGMVRNEAEGKKVLNLFCYTGSFSVYAAAGGAAEVTSVDLSKTYLAWAEENMHLNGFKGPQYIYEHADVLQYLDNLKINTYDLVIMDPPTFSNSKRMKDFLDIQRDHVTLLNKVLMATKKGGIVYFSNNYRRFVLDTENIEASSIKDITAQTLPFDFQQKLIRKCYKLVK</sequence>
<keyword evidence="6" id="KW-1185">Reference proteome</keyword>
<dbReference type="Gene3D" id="3.40.50.150">
    <property type="entry name" value="Vaccinia Virus protein VP39"/>
    <property type="match status" value="1"/>
</dbReference>
<dbReference type="EMBL" id="FNRL01000013">
    <property type="protein sequence ID" value="SEA70967.1"/>
    <property type="molecule type" value="Genomic_DNA"/>
</dbReference>
<name>A0A1H4DEB4_9BACT</name>
<gene>
    <name evidence="5" type="ORF">SAMN05660909_03078</name>
</gene>
<evidence type="ECO:0000313" key="6">
    <source>
        <dbReference type="Proteomes" id="UP000199656"/>
    </source>
</evidence>
<evidence type="ECO:0000256" key="3">
    <source>
        <dbReference type="ARBA" id="ARBA00022691"/>
    </source>
</evidence>
<feature type="domain" description="S-adenosylmethionine-dependent methyltransferase" evidence="4">
    <location>
        <begin position="115"/>
        <end position="254"/>
    </location>
</feature>
<dbReference type="PANTHER" id="PTHR43042">
    <property type="entry name" value="SAM-DEPENDENT METHYLTRANSFERASE"/>
    <property type="match status" value="1"/>
</dbReference>
<keyword evidence="2 5" id="KW-0808">Transferase</keyword>
<accession>A0A1H4DEB4</accession>
<dbReference type="STRING" id="408074.SAMN05660909_03078"/>
<evidence type="ECO:0000256" key="2">
    <source>
        <dbReference type="ARBA" id="ARBA00022679"/>
    </source>
</evidence>
<dbReference type="InterPro" id="IPR019614">
    <property type="entry name" value="SAM-dep_methyl-trfase"/>
</dbReference>
<dbReference type="InterPro" id="IPR029063">
    <property type="entry name" value="SAM-dependent_MTases_sf"/>
</dbReference>
<protein>
    <submittedName>
        <fullName evidence="5">23S rRNA (Cytosine1962-C5)-methyltransferase</fullName>
    </submittedName>
</protein>
<dbReference type="Proteomes" id="UP000199656">
    <property type="component" value="Unassembled WGS sequence"/>
</dbReference>
<dbReference type="SUPFAM" id="SSF53335">
    <property type="entry name" value="S-adenosyl-L-methionine-dependent methyltransferases"/>
    <property type="match status" value="1"/>
</dbReference>
<evidence type="ECO:0000256" key="1">
    <source>
        <dbReference type="ARBA" id="ARBA00022603"/>
    </source>
</evidence>
<dbReference type="AlphaFoldDB" id="A0A1H4DEB4"/>
<evidence type="ECO:0000313" key="5">
    <source>
        <dbReference type="EMBL" id="SEA70967.1"/>
    </source>
</evidence>
<dbReference type="GO" id="GO:0032259">
    <property type="term" value="P:methylation"/>
    <property type="evidence" value="ECO:0007669"/>
    <property type="project" value="UniProtKB-KW"/>
</dbReference>
<keyword evidence="1 5" id="KW-0489">Methyltransferase</keyword>
<keyword evidence="3" id="KW-0949">S-adenosyl-L-methionine</keyword>
<evidence type="ECO:0000259" key="4">
    <source>
        <dbReference type="Pfam" id="PF10672"/>
    </source>
</evidence>
<dbReference type="GO" id="GO:0008168">
    <property type="term" value="F:methyltransferase activity"/>
    <property type="evidence" value="ECO:0007669"/>
    <property type="project" value="UniProtKB-KW"/>
</dbReference>
<proteinExistence type="predicted"/>
<dbReference type="Pfam" id="PF10672">
    <property type="entry name" value="Methyltrans_SAM"/>
    <property type="match status" value="1"/>
</dbReference>
<reference evidence="6" key="1">
    <citation type="submission" date="2016-10" db="EMBL/GenBank/DDBJ databases">
        <authorList>
            <person name="Varghese N."/>
            <person name="Submissions S."/>
        </authorList>
    </citation>
    <scope>NUCLEOTIDE SEQUENCE [LARGE SCALE GENOMIC DNA]</scope>
    <source>
        <strain evidence="6">DSM 23920</strain>
    </source>
</reference>
<dbReference type="Gene3D" id="3.30.750.80">
    <property type="entry name" value="RNA methyltransferase domain (HRMD) like"/>
    <property type="match status" value="1"/>
</dbReference>